<dbReference type="Gene3D" id="3.30.980.40">
    <property type="match status" value="1"/>
</dbReference>
<dbReference type="InterPro" id="IPR027417">
    <property type="entry name" value="P-loop_NTPase"/>
</dbReference>
<keyword evidence="7" id="KW-0159">Chromosome partition</keyword>
<evidence type="ECO:0000256" key="12">
    <source>
        <dbReference type="ARBA" id="ARBA00023306"/>
    </source>
</evidence>
<dbReference type="PANTHER" id="PTHR22683">
    <property type="entry name" value="SPORULATION PROTEIN RELATED"/>
    <property type="match status" value="1"/>
</dbReference>
<evidence type="ECO:0000313" key="17">
    <source>
        <dbReference type="EMBL" id="MBO8451300.1"/>
    </source>
</evidence>
<proteinExistence type="inferred from homology"/>
<comment type="similarity">
    <text evidence="2">Belongs to the FtsK/SpoIIIE/SftA family.</text>
</comment>
<dbReference type="InterPro" id="IPR025199">
    <property type="entry name" value="FtsK_4TM"/>
</dbReference>
<dbReference type="SMART" id="SM00843">
    <property type="entry name" value="Ftsk_gamma"/>
    <property type="match status" value="1"/>
</dbReference>
<keyword evidence="6 13" id="KW-0547">Nucleotide-binding</keyword>
<evidence type="ECO:0000256" key="15">
    <source>
        <dbReference type="SAM" id="Phobius"/>
    </source>
</evidence>
<keyword evidence="10" id="KW-0238">DNA-binding</keyword>
<dbReference type="GO" id="GO:0005886">
    <property type="term" value="C:plasma membrane"/>
    <property type="evidence" value="ECO:0007669"/>
    <property type="project" value="UniProtKB-SubCell"/>
</dbReference>
<keyword evidence="5 15" id="KW-0812">Transmembrane</keyword>
<feature type="binding site" evidence="13">
    <location>
        <begin position="488"/>
        <end position="495"/>
    </location>
    <ligand>
        <name>ATP</name>
        <dbReference type="ChEBI" id="CHEBI:30616"/>
    </ligand>
</feature>
<accession>A0A9D9EQK4</accession>
<organism evidence="17 18">
    <name type="scientific">Candidatus Cryptobacteroides intestinavium</name>
    <dbReference type="NCBI Taxonomy" id="2840766"/>
    <lineage>
        <taxon>Bacteria</taxon>
        <taxon>Pseudomonadati</taxon>
        <taxon>Bacteroidota</taxon>
        <taxon>Bacteroidia</taxon>
        <taxon>Bacteroidales</taxon>
        <taxon>Candidatus Cryptobacteroides</taxon>
    </lineage>
</organism>
<evidence type="ECO:0000256" key="6">
    <source>
        <dbReference type="ARBA" id="ARBA00022741"/>
    </source>
</evidence>
<evidence type="ECO:0000256" key="13">
    <source>
        <dbReference type="PROSITE-ProRule" id="PRU00289"/>
    </source>
</evidence>
<dbReference type="EMBL" id="JADIMI010000003">
    <property type="protein sequence ID" value="MBO8451300.1"/>
    <property type="molecule type" value="Genomic_DNA"/>
</dbReference>
<dbReference type="InterPro" id="IPR036390">
    <property type="entry name" value="WH_DNA-bd_sf"/>
</dbReference>
<evidence type="ECO:0000256" key="1">
    <source>
        <dbReference type="ARBA" id="ARBA00004651"/>
    </source>
</evidence>
<keyword evidence="12" id="KW-0131">Cell cycle</keyword>
<dbReference type="InterPro" id="IPR050206">
    <property type="entry name" value="FtsK/SpoIIIE/SftA"/>
</dbReference>
<dbReference type="InterPro" id="IPR041027">
    <property type="entry name" value="FtsK_alpha"/>
</dbReference>
<dbReference type="Pfam" id="PF09397">
    <property type="entry name" value="FtsK_gamma"/>
    <property type="match status" value="1"/>
</dbReference>
<dbReference type="GO" id="GO:0007059">
    <property type="term" value="P:chromosome segregation"/>
    <property type="evidence" value="ECO:0007669"/>
    <property type="project" value="UniProtKB-KW"/>
</dbReference>
<evidence type="ECO:0000256" key="8">
    <source>
        <dbReference type="ARBA" id="ARBA00022840"/>
    </source>
</evidence>
<dbReference type="Pfam" id="PF01580">
    <property type="entry name" value="FtsK_SpoIIIE"/>
    <property type="match status" value="1"/>
</dbReference>
<dbReference type="GO" id="GO:0003677">
    <property type="term" value="F:DNA binding"/>
    <property type="evidence" value="ECO:0007669"/>
    <property type="project" value="UniProtKB-KW"/>
</dbReference>
<evidence type="ECO:0000256" key="10">
    <source>
        <dbReference type="ARBA" id="ARBA00023125"/>
    </source>
</evidence>
<dbReference type="AlphaFoldDB" id="A0A9D9EQK4"/>
<evidence type="ECO:0000256" key="2">
    <source>
        <dbReference type="ARBA" id="ARBA00006474"/>
    </source>
</evidence>
<dbReference type="Pfam" id="PF17854">
    <property type="entry name" value="FtsK_alpha"/>
    <property type="match status" value="1"/>
</dbReference>
<feature type="transmembrane region" description="Helical" evidence="15">
    <location>
        <begin position="83"/>
        <end position="108"/>
    </location>
</feature>
<keyword evidence="8 13" id="KW-0067">ATP-binding</keyword>
<dbReference type="PANTHER" id="PTHR22683:SF41">
    <property type="entry name" value="DNA TRANSLOCASE FTSK"/>
    <property type="match status" value="1"/>
</dbReference>
<dbReference type="Gene3D" id="1.10.10.10">
    <property type="entry name" value="Winged helix-like DNA-binding domain superfamily/Winged helix DNA-binding domain"/>
    <property type="match status" value="1"/>
</dbReference>
<dbReference type="InterPro" id="IPR036388">
    <property type="entry name" value="WH-like_DNA-bd_sf"/>
</dbReference>
<dbReference type="GO" id="GO:0005524">
    <property type="term" value="F:ATP binding"/>
    <property type="evidence" value="ECO:0007669"/>
    <property type="project" value="UniProtKB-UniRule"/>
</dbReference>
<keyword evidence="4" id="KW-0132">Cell division</keyword>
<dbReference type="SUPFAM" id="SSF52540">
    <property type="entry name" value="P-loop containing nucleoside triphosphate hydrolases"/>
    <property type="match status" value="1"/>
</dbReference>
<evidence type="ECO:0000256" key="11">
    <source>
        <dbReference type="ARBA" id="ARBA00023136"/>
    </source>
</evidence>
<sequence length="846" mass="93151">MPRRQQTEKKRKETSGTRRFSDETVIRFMKVSGLVIGVIAVLSFLSVVSYLFTWQADQSLLTDPDMMDRKVKVGNWGGKLGFWWSYFLVCRCFGLGSLFIVALLSAMAAKMFFRKSVSGVSRLTVITVSGAILSSAILSYFAGLAGNDILFGGGLGGECGAAVVGWLANLAGYIVTGLSLLVFVVIWLLYTSGAFSRWFVKAGDHAWERKSSTDVRHSNISGAAGSGRTDEDDGHCESEGSAGCGKADEYVSRQPDLLEDDIHRNDRPGPVPVTGYAEMGVGAEPFPSTGTDDPITVREELEEEPEEPEMEIREGVELSTEGIKELPRIDTRAELDRYQFPPIDLLDDYAESRHNVSKEELERNNNKIRTTLSDYKIQVEKVIACKGPTVTLYKVTPAPGVKISAIKNLEDDIAMALGAKGVRVVKLTDSVGIEVPNEKPSIVPLKSLLNDDAFRENKFELPVAIGYAITQNVKVFDLAEAPHLLVAGATKQGKSVGLNVIVSSLLYAKHPSELKFVFIDPKMVEFNAYSKLLKHYLAVLPTAANEYDEMSNAIVKQPKQAEAILQSLCKEMNERYQLMSVTSANNVKLYNEKYKDRHLNPNEGHRFLPYIVVVIDEYADLIMSVSSGSEAKTQAKNITTSIIRLAQKGRAAGIHVIIATQRPSVDVVTGLIKTNFPMRIAFRTSTRVDSNTILDTPGAEKLIGKGDMLYYAGVEIERVQCAMISMDEIYRVTDFIGAQTGYRQCYNTPYYLPEPDASGQESSAGEIDMQNLDENFREAAEYVVRRQKGSTSDLQRSLGMGYARAGRVMDQLEAAGIVGPQEGSKPRQVLVADLDELQGILDVYMG</sequence>
<name>A0A9D9EQK4_9BACT</name>
<evidence type="ECO:0000256" key="7">
    <source>
        <dbReference type="ARBA" id="ARBA00022829"/>
    </source>
</evidence>
<keyword evidence="9 15" id="KW-1133">Transmembrane helix</keyword>
<dbReference type="Proteomes" id="UP000823661">
    <property type="component" value="Unassembled WGS sequence"/>
</dbReference>
<dbReference type="GO" id="GO:0051301">
    <property type="term" value="P:cell division"/>
    <property type="evidence" value="ECO:0007669"/>
    <property type="project" value="UniProtKB-KW"/>
</dbReference>
<feature type="region of interest" description="Disordered" evidence="14">
    <location>
        <begin position="217"/>
        <end position="248"/>
    </location>
</feature>
<protein>
    <submittedName>
        <fullName evidence="17">DNA translocase FtsK 4TM domain-containing protein</fullName>
    </submittedName>
</protein>
<gene>
    <name evidence="17" type="ORF">IAC06_00240</name>
</gene>
<dbReference type="Gene3D" id="3.40.50.300">
    <property type="entry name" value="P-loop containing nucleotide triphosphate hydrolases"/>
    <property type="match status" value="1"/>
</dbReference>
<feature type="transmembrane region" description="Helical" evidence="15">
    <location>
        <begin position="163"/>
        <end position="190"/>
    </location>
</feature>
<comment type="subcellular location">
    <subcellularLocation>
        <location evidence="1">Cell membrane</location>
        <topology evidence="1">Multi-pass membrane protein</topology>
    </subcellularLocation>
</comment>
<evidence type="ECO:0000256" key="5">
    <source>
        <dbReference type="ARBA" id="ARBA00022692"/>
    </source>
</evidence>
<evidence type="ECO:0000256" key="4">
    <source>
        <dbReference type="ARBA" id="ARBA00022618"/>
    </source>
</evidence>
<evidence type="ECO:0000313" key="18">
    <source>
        <dbReference type="Proteomes" id="UP000823661"/>
    </source>
</evidence>
<feature type="transmembrane region" description="Helical" evidence="15">
    <location>
        <begin position="120"/>
        <end position="143"/>
    </location>
</feature>
<comment type="caution">
    <text evidence="17">The sequence shown here is derived from an EMBL/GenBank/DDBJ whole genome shotgun (WGS) entry which is preliminary data.</text>
</comment>
<dbReference type="InterPro" id="IPR002543">
    <property type="entry name" value="FtsK_dom"/>
</dbReference>
<evidence type="ECO:0000259" key="16">
    <source>
        <dbReference type="PROSITE" id="PS50901"/>
    </source>
</evidence>
<dbReference type="Pfam" id="PF13491">
    <property type="entry name" value="FtsK_4TM"/>
    <property type="match status" value="1"/>
</dbReference>
<dbReference type="PROSITE" id="PS50901">
    <property type="entry name" value="FTSK"/>
    <property type="match status" value="1"/>
</dbReference>
<evidence type="ECO:0000256" key="3">
    <source>
        <dbReference type="ARBA" id="ARBA00022475"/>
    </source>
</evidence>
<feature type="transmembrane region" description="Helical" evidence="15">
    <location>
        <begin position="28"/>
        <end position="52"/>
    </location>
</feature>
<evidence type="ECO:0000256" key="14">
    <source>
        <dbReference type="SAM" id="MobiDB-lite"/>
    </source>
</evidence>
<reference evidence="17" key="2">
    <citation type="journal article" date="2021" name="PeerJ">
        <title>Extensive microbial diversity within the chicken gut microbiome revealed by metagenomics and culture.</title>
        <authorList>
            <person name="Gilroy R."/>
            <person name="Ravi A."/>
            <person name="Getino M."/>
            <person name="Pursley I."/>
            <person name="Horton D.L."/>
            <person name="Alikhan N.F."/>
            <person name="Baker D."/>
            <person name="Gharbi K."/>
            <person name="Hall N."/>
            <person name="Watson M."/>
            <person name="Adriaenssens E.M."/>
            <person name="Foster-Nyarko E."/>
            <person name="Jarju S."/>
            <person name="Secka A."/>
            <person name="Antonio M."/>
            <person name="Oren A."/>
            <person name="Chaudhuri R.R."/>
            <person name="La Ragione R."/>
            <person name="Hildebrand F."/>
            <person name="Pallen M.J."/>
        </authorList>
    </citation>
    <scope>NUCLEOTIDE SEQUENCE</scope>
    <source>
        <strain evidence="17">B1-20833</strain>
    </source>
</reference>
<keyword evidence="3" id="KW-1003">Cell membrane</keyword>
<reference evidence="17" key="1">
    <citation type="submission" date="2020-10" db="EMBL/GenBank/DDBJ databases">
        <authorList>
            <person name="Gilroy R."/>
        </authorList>
    </citation>
    <scope>NUCLEOTIDE SEQUENCE</scope>
    <source>
        <strain evidence="17">B1-20833</strain>
    </source>
</reference>
<dbReference type="SUPFAM" id="SSF46785">
    <property type="entry name" value="Winged helix' DNA-binding domain"/>
    <property type="match status" value="1"/>
</dbReference>
<dbReference type="InterPro" id="IPR018541">
    <property type="entry name" value="Ftsk_gamma"/>
</dbReference>
<feature type="domain" description="FtsK" evidence="16">
    <location>
        <begin position="470"/>
        <end position="691"/>
    </location>
</feature>
<evidence type="ECO:0000256" key="9">
    <source>
        <dbReference type="ARBA" id="ARBA00022989"/>
    </source>
</evidence>
<keyword evidence="11 15" id="KW-0472">Membrane</keyword>